<keyword evidence="2" id="KW-1133">Transmembrane helix</keyword>
<organism evidence="3 4">
    <name type="scientific">Ditylenchus dipsaci</name>
    <dbReference type="NCBI Taxonomy" id="166011"/>
    <lineage>
        <taxon>Eukaryota</taxon>
        <taxon>Metazoa</taxon>
        <taxon>Ecdysozoa</taxon>
        <taxon>Nematoda</taxon>
        <taxon>Chromadorea</taxon>
        <taxon>Rhabditida</taxon>
        <taxon>Tylenchina</taxon>
        <taxon>Tylenchomorpha</taxon>
        <taxon>Sphaerularioidea</taxon>
        <taxon>Anguinidae</taxon>
        <taxon>Anguininae</taxon>
        <taxon>Ditylenchus</taxon>
    </lineage>
</organism>
<sequence>MYPSQQFLSGQKFVASRCRIELKFMIVFFECIASKLCKAMPKQIFELVDYFGPLAAAIVFFGGAYIFANLIGGTSHKSTKQVARRVQLAKANSEGFNSRRPTREGFNSRRPTREGFNSRRPTREGFNSRRPTREGSTREGQLAKGSTREGQLAKGSTREGQLAKGSTREGQLAKGSTREGQLAKGSTREGQLAKLHYIFGLFTQFYESKFMDKLLGFRSSFLWSHFDFNFEQLTAKACQSN</sequence>
<name>A0A915DNS7_9BILA</name>
<dbReference type="WBParaSite" id="jg21540">
    <property type="protein sequence ID" value="jg21540"/>
    <property type="gene ID" value="jg21540"/>
</dbReference>
<keyword evidence="2" id="KW-0472">Membrane</keyword>
<evidence type="ECO:0000313" key="4">
    <source>
        <dbReference type="WBParaSite" id="jg21540"/>
    </source>
</evidence>
<protein>
    <submittedName>
        <fullName evidence="4">Uncharacterized protein</fullName>
    </submittedName>
</protein>
<feature type="transmembrane region" description="Helical" evidence="2">
    <location>
        <begin position="50"/>
        <end position="71"/>
    </location>
</feature>
<feature type="compositionally biased region" description="Basic and acidic residues" evidence="1">
    <location>
        <begin position="101"/>
        <end position="137"/>
    </location>
</feature>
<accession>A0A915DNS7</accession>
<dbReference type="AlphaFoldDB" id="A0A915DNS7"/>
<evidence type="ECO:0000256" key="1">
    <source>
        <dbReference type="SAM" id="MobiDB-lite"/>
    </source>
</evidence>
<evidence type="ECO:0000313" key="3">
    <source>
        <dbReference type="Proteomes" id="UP000887574"/>
    </source>
</evidence>
<reference evidence="4" key="1">
    <citation type="submission" date="2022-11" db="UniProtKB">
        <authorList>
            <consortium name="WormBaseParasite"/>
        </authorList>
    </citation>
    <scope>IDENTIFICATION</scope>
</reference>
<evidence type="ECO:0000256" key="2">
    <source>
        <dbReference type="SAM" id="Phobius"/>
    </source>
</evidence>
<keyword evidence="2" id="KW-0812">Transmembrane</keyword>
<dbReference type="Proteomes" id="UP000887574">
    <property type="component" value="Unplaced"/>
</dbReference>
<keyword evidence="3" id="KW-1185">Reference proteome</keyword>
<feature type="region of interest" description="Disordered" evidence="1">
    <location>
        <begin position="89"/>
        <end position="187"/>
    </location>
</feature>
<proteinExistence type="predicted"/>